<dbReference type="InterPro" id="IPR002104">
    <property type="entry name" value="Integrase_catalytic"/>
</dbReference>
<dbReference type="STRING" id="1796646.A4V02_03425"/>
<dbReference type="Gene3D" id="1.10.443.10">
    <property type="entry name" value="Intergrase catalytic core"/>
    <property type="match status" value="1"/>
</dbReference>
<accession>A0A1B1S7U2</accession>
<feature type="domain" description="Tyr recombinase" evidence="6">
    <location>
        <begin position="219"/>
        <end position="393"/>
    </location>
</feature>
<dbReference type="KEGG" id="pary:A4V02_03425"/>
<proteinExistence type="inferred from homology"/>
<keyword evidence="4" id="KW-0233">DNA recombination</keyword>
<evidence type="ECO:0000256" key="1">
    <source>
        <dbReference type="ARBA" id="ARBA00008857"/>
    </source>
</evidence>
<keyword evidence="3 5" id="KW-0238">DNA-binding</keyword>
<organism evidence="8 9">
    <name type="scientific">Muribaculum intestinale</name>
    <dbReference type="NCBI Taxonomy" id="1796646"/>
    <lineage>
        <taxon>Bacteria</taxon>
        <taxon>Pseudomonadati</taxon>
        <taxon>Bacteroidota</taxon>
        <taxon>Bacteroidia</taxon>
        <taxon>Bacteroidales</taxon>
        <taxon>Muribaculaceae</taxon>
        <taxon>Muribaculum</taxon>
    </lineage>
</organism>
<name>A0A1B1S7U2_9BACT</name>
<dbReference type="PROSITE" id="PS51898">
    <property type="entry name" value="TYR_RECOMBINASE"/>
    <property type="match status" value="1"/>
</dbReference>
<accession>A0A1Z2XDZ2</accession>
<evidence type="ECO:0000313" key="8">
    <source>
        <dbReference type="EMBL" id="ANU62865.1"/>
    </source>
</evidence>
<dbReference type="Proteomes" id="UP000186351">
    <property type="component" value="Chromosome"/>
</dbReference>
<dbReference type="GO" id="GO:0003677">
    <property type="term" value="F:DNA binding"/>
    <property type="evidence" value="ECO:0007669"/>
    <property type="project" value="UniProtKB-UniRule"/>
</dbReference>
<feature type="domain" description="Core-binding (CB)" evidence="7">
    <location>
        <begin position="111"/>
        <end position="199"/>
    </location>
</feature>
<dbReference type="InterPro" id="IPR035386">
    <property type="entry name" value="Arm-DNA-bind_5"/>
</dbReference>
<dbReference type="InterPro" id="IPR011010">
    <property type="entry name" value="DNA_brk_join_enz"/>
</dbReference>
<dbReference type="PANTHER" id="PTHR30349">
    <property type="entry name" value="PHAGE INTEGRASE-RELATED"/>
    <property type="match status" value="1"/>
</dbReference>
<dbReference type="Pfam" id="PF17293">
    <property type="entry name" value="Arm-DNA-bind_5"/>
    <property type="match status" value="1"/>
</dbReference>
<evidence type="ECO:0000256" key="2">
    <source>
        <dbReference type="ARBA" id="ARBA00022908"/>
    </source>
</evidence>
<evidence type="ECO:0000259" key="6">
    <source>
        <dbReference type="PROSITE" id="PS51898"/>
    </source>
</evidence>
<dbReference type="OrthoDB" id="1493636at2"/>
<dbReference type="InterPro" id="IPR013762">
    <property type="entry name" value="Integrase-like_cat_sf"/>
</dbReference>
<dbReference type="PANTHER" id="PTHR30349:SF64">
    <property type="entry name" value="PROPHAGE INTEGRASE INTD-RELATED"/>
    <property type="match status" value="1"/>
</dbReference>
<dbReference type="GO" id="GO:0006310">
    <property type="term" value="P:DNA recombination"/>
    <property type="evidence" value="ECO:0007669"/>
    <property type="project" value="UniProtKB-KW"/>
</dbReference>
<dbReference type="GeneID" id="65535895"/>
<dbReference type="RefSeq" id="WP_068960241.1">
    <property type="nucleotide sequence ID" value="NZ_CAJTAP010000026.1"/>
</dbReference>
<comment type="similarity">
    <text evidence="1">Belongs to the 'phage' integrase family.</text>
</comment>
<sequence>MKQSGLKVSFYLKKSEMSDDGLCPVMGRINVGRYSEAAFSAKLSASPKAWMLGRATGKSAASREINRQLDEIRASALSVYQELSAVRMGVTADDVKCQIQGMAFGQETLMGYFSTFIENFAKRVGVNRVHGTLKSYNYTYKCLATFLETEYKLSDIPFTAIDRSFIDKYDIYLRTQRRLATSTVGFHTTRLKMIVSEAITDGIITADPFAGYEAEKPQREQKFLTSEELHRIMTTPLHDSRLYHVRDLFLFSCYTGIPYGDMCLLTEDNLETAEDGTVWIRSSRKKTKVEYEIPLLELPLRIIEKYRGMAPEGKLLPMYSNSTLNAYLKRIAKICGIERRLVYHCGRHTYATEITLAHGVPLETVSRMLGHNRITTTQIYAKVTDDKIGTDTQNLDSRIASRFTVAI</sequence>
<dbReference type="InterPro" id="IPR025269">
    <property type="entry name" value="SAM-like_dom"/>
</dbReference>
<dbReference type="CDD" id="cd01185">
    <property type="entry name" value="INTN1_C_like"/>
    <property type="match status" value="1"/>
</dbReference>
<dbReference type="EMBL" id="CP015402">
    <property type="protein sequence ID" value="ANU62865.1"/>
    <property type="molecule type" value="Genomic_DNA"/>
</dbReference>
<dbReference type="Gene3D" id="1.10.150.130">
    <property type="match status" value="1"/>
</dbReference>
<evidence type="ECO:0000259" key="7">
    <source>
        <dbReference type="PROSITE" id="PS51900"/>
    </source>
</evidence>
<dbReference type="GO" id="GO:0015074">
    <property type="term" value="P:DNA integration"/>
    <property type="evidence" value="ECO:0007669"/>
    <property type="project" value="UniProtKB-KW"/>
</dbReference>
<evidence type="ECO:0000256" key="3">
    <source>
        <dbReference type="ARBA" id="ARBA00023125"/>
    </source>
</evidence>
<evidence type="ECO:0000256" key="5">
    <source>
        <dbReference type="PROSITE-ProRule" id="PRU01248"/>
    </source>
</evidence>
<dbReference type="SUPFAM" id="SSF56349">
    <property type="entry name" value="DNA breaking-rejoining enzymes"/>
    <property type="match status" value="1"/>
</dbReference>
<dbReference type="InterPro" id="IPR044068">
    <property type="entry name" value="CB"/>
</dbReference>
<gene>
    <name evidence="8" type="ORF">A4V02_03425</name>
</gene>
<keyword evidence="2" id="KW-0229">DNA integration</keyword>
<dbReference type="InterPro" id="IPR010998">
    <property type="entry name" value="Integrase_recombinase_N"/>
</dbReference>
<dbReference type="PROSITE" id="PS51900">
    <property type="entry name" value="CB"/>
    <property type="match status" value="1"/>
</dbReference>
<dbReference type="InterPro" id="IPR050090">
    <property type="entry name" value="Tyrosine_recombinase_XerCD"/>
</dbReference>
<keyword evidence="9" id="KW-1185">Reference proteome</keyword>
<dbReference type="AlphaFoldDB" id="A0A1B1S7U2"/>
<protein>
    <submittedName>
        <fullName evidence="8">Recombinase</fullName>
    </submittedName>
</protein>
<dbReference type="Pfam" id="PF00589">
    <property type="entry name" value="Phage_integrase"/>
    <property type="match status" value="1"/>
</dbReference>
<evidence type="ECO:0000256" key="4">
    <source>
        <dbReference type="ARBA" id="ARBA00023172"/>
    </source>
</evidence>
<dbReference type="Pfam" id="PF13102">
    <property type="entry name" value="Phage_int_SAM_5"/>
    <property type="match status" value="1"/>
</dbReference>
<evidence type="ECO:0000313" key="9">
    <source>
        <dbReference type="Proteomes" id="UP000186351"/>
    </source>
</evidence>
<reference evidence="9" key="1">
    <citation type="submission" date="2016-04" db="EMBL/GenBank/DDBJ databases">
        <title>Complete Genome Sequences of Twelve Strains of a Stable Defined Moderately Diverse Mouse Microbiota 2 (sDMDMm2).</title>
        <authorList>
            <person name="Uchimura Y."/>
            <person name="Wyss M."/>
            <person name="Brugiroux S."/>
            <person name="Limenitakis J.P."/>
            <person name="Stecher B."/>
            <person name="McCoy K.D."/>
            <person name="Macpherson A.J."/>
        </authorList>
    </citation>
    <scope>NUCLEOTIDE SEQUENCE [LARGE SCALE GENOMIC DNA]</scope>
    <source>
        <strain evidence="9">YL27</strain>
    </source>
</reference>